<dbReference type="Pfam" id="PF06985">
    <property type="entry name" value="HET"/>
    <property type="match status" value="1"/>
</dbReference>
<protein>
    <submittedName>
        <fullName evidence="2">HET-domain-containing protein</fullName>
    </submittedName>
</protein>
<accession>A0A2J6RJF2</accession>
<organism evidence="2 3">
    <name type="scientific">Hyaloscypha variabilis (strain UAMH 11265 / GT02V1 / F)</name>
    <name type="common">Meliniomyces variabilis</name>
    <dbReference type="NCBI Taxonomy" id="1149755"/>
    <lineage>
        <taxon>Eukaryota</taxon>
        <taxon>Fungi</taxon>
        <taxon>Dikarya</taxon>
        <taxon>Ascomycota</taxon>
        <taxon>Pezizomycotina</taxon>
        <taxon>Leotiomycetes</taxon>
        <taxon>Helotiales</taxon>
        <taxon>Hyaloscyphaceae</taxon>
        <taxon>Hyaloscypha</taxon>
        <taxon>Hyaloscypha variabilis</taxon>
    </lineage>
</organism>
<keyword evidence="3" id="KW-1185">Reference proteome</keyword>
<reference evidence="2 3" key="1">
    <citation type="submission" date="2016-04" db="EMBL/GenBank/DDBJ databases">
        <title>A degradative enzymes factory behind the ericoid mycorrhizal symbiosis.</title>
        <authorList>
            <consortium name="DOE Joint Genome Institute"/>
            <person name="Martino E."/>
            <person name="Morin E."/>
            <person name="Grelet G."/>
            <person name="Kuo A."/>
            <person name="Kohler A."/>
            <person name="Daghino S."/>
            <person name="Barry K."/>
            <person name="Choi C."/>
            <person name="Cichocki N."/>
            <person name="Clum A."/>
            <person name="Copeland A."/>
            <person name="Hainaut M."/>
            <person name="Haridas S."/>
            <person name="Labutti K."/>
            <person name="Lindquist E."/>
            <person name="Lipzen A."/>
            <person name="Khouja H.-R."/>
            <person name="Murat C."/>
            <person name="Ohm R."/>
            <person name="Olson A."/>
            <person name="Spatafora J."/>
            <person name="Veneault-Fourrey C."/>
            <person name="Henrissat B."/>
            <person name="Grigoriev I."/>
            <person name="Martin F."/>
            <person name="Perotto S."/>
        </authorList>
    </citation>
    <scope>NUCLEOTIDE SEQUENCE [LARGE SCALE GENOMIC DNA]</scope>
    <source>
        <strain evidence="2 3">F</strain>
    </source>
</reference>
<sequence>MASKAQESYAYKPLIGSRDIRLVTLRPGTGEQEISLTMAHISLDGHPAYDALSYVWGPQYPSYRVSCDEAFLEIGENLRDALRYLRKPRATRVLWVDRIAINQEDLEERAVQVELMADIYSSASEVPVWLGTADGNTDLAFRCIDDLARKMLAFWKSEALLQRPWFSRVWTFQEIVLARTPVL</sequence>
<dbReference type="AlphaFoldDB" id="A0A2J6RJF2"/>
<dbReference type="InterPro" id="IPR010730">
    <property type="entry name" value="HET"/>
</dbReference>
<evidence type="ECO:0000259" key="1">
    <source>
        <dbReference type="Pfam" id="PF06985"/>
    </source>
</evidence>
<dbReference type="Proteomes" id="UP000235786">
    <property type="component" value="Unassembled WGS sequence"/>
</dbReference>
<proteinExistence type="predicted"/>
<dbReference type="PANTHER" id="PTHR24148:SF64">
    <property type="entry name" value="HETEROKARYON INCOMPATIBILITY DOMAIN-CONTAINING PROTEIN"/>
    <property type="match status" value="1"/>
</dbReference>
<dbReference type="STRING" id="1149755.A0A2J6RJF2"/>
<evidence type="ECO:0000313" key="2">
    <source>
        <dbReference type="EMBL" id="PMD38655.1"/>
    </source>
</evidence>
<dbReference type="EMBL" id="KZ613947">
    <property type="protein sequence ID" value="PMD38655.1"/>
    <property type="molecule type" value="Genomic_DNA"/>
</dbReference>
<dbReference type="PANTHER" id="PTHR24148">
    <property type="entry name" value="ANKYRIN REPEAT DOMAIN-CONTAINING PROTEIN 39 HOMOLOG-RELATED"/>
    <property type="match status" value="1"/>
</dbReference>
<evidence type="ECO:0000313" key="3">
    <source>
        <dbReference type="Proteomes" id="UP000235786"/>
    </source>
</evidence>
<feature type="non-terminal residue" evidence="2">
    <location>
        <position position="183"/>
    </location>
</feature>
<dbReference type="OrthoDB" id="2157530at2759"/>
<name>A0A2J6RJF2_HYAVF</name>
<feature type="domain" description="Heterokaryon incompatibility" evidence="1">
    <location>
        <begin position="49"/>
        <end position="174"/>
    </location>
</feature>
<dbReference type="InterPro" id="IPR052895">
    <property type="entry name" value="HetReg/Transcr_Mod"/>
</dbReference>
<gene>
    <name evidence="2" type="ORF">L207DRAFT_430483</name>
</gene>